<dbReference type="PANTHER" id="PTHR43877:SF1">
    <property type="entry name" value="ACETYLTRANSFERASE"/>
    <property type="match status" value="1"/>
</dbReference>
<keyword evidence="5" id="KW-1185">Reference proteome</keyword>
<dbReference type="PROSITE" id="PS51186">
    <property type="entry name" value="GNAT"/>
    <property type="match status" value="1"/>
</dbReference>
<organism evidence="4 5">
    <name type="scientific">Rhodanobacter ginsenosidimutans</name>
    <dbReference type="NCBI Taxonomy" id="490571"/>
    <lineage>
        <taxon>Bacteria</taxon>
        <taxon>Pseudomonadati</taxon>
        <taxon>Pseudomonadota</taxon>
        <taxon>Gammaproteobacteria</taxon>
        <taxon>Lysobacterales</taxon>
        <taxon>Rhodanobacteraceae</taxon>
        <taxon>Rhodanobacter</taxon>
    </lineage>
</organism>
<comment type="caution">
    <text evidence="4">The sequence shown here is derived from an EMBL/GenBank/DDBJ whole genome shotgun (WGS) entry which is preliminary data.</text>
</comment>
<dbReference type="InterPro" id="IPR000182">
    <property type="entry name" value="GNAT_dom"/>
</dbReference>
<dbReference type="GO" id="GO:0016746">
    <property type="term" value="F:acyltransferase activity"/>
    <property type="evidence" value="ECO:0007669"/>
    <property type="project" value="UniProtKB-KW"/>
</dbReference>
<dbReference type="EC" id="2.3.-.-" evidence="4"/>
<evidence type="ECO:0000313" key="5">
    <source>
        <dbReference type="Proteomes" id="UP001596018"/>
    </source>
</evidence>
<reference evidence="5" key="1">
    <citation type="journal article" date="2019" name="Int. J. Syst. Evol. Microbiol.">
        <title>The Global Catalogue of Microorganisms (GCM) 10K type strain sequencing project: providing services to taxonomists for standard genome sequencing and annotation.</title>
        <authorList>
            <consortium name="The Broad Institute Genomics Platform"/>
            <consortium name="The Broad Institute Genome Sequencing Center for Infectious Disease"/>
            <person name="Wu L."/>
            <person name="Ma J."/>
        </authorList>
    </citation>
    <scope>NUCLEOTIDE SEQUENCE [LARGE SCALE GENOMIC DNA]</scope>
    <source>
        <strain evidence="5">KACC 12822</strain>
    </source>
</reference>
<proteinExistence type="predicted"/>
<dbReference type="Gene3D" id="3.40.630.30">
    <property type="match status" value="1"/>
</dbReference>
<dbReference type="RefSeq" id="WP_056083741.1">
    <property type="nucleotide sequence ID" value="NZ_JALBWS010000007.1"/>
</dbReference>
<evidence type="ECO:0000256" key="2">
    <source>
        <dbReference type="ARBA" id="ARBA00023315"/>
    </source>
</evidence>
<feature type="domain" description="N-acetyltransferase" evidence="3">
    <location>
        <begin position="5"/>
        <end position="175"/>
    </location>
</feature>
<dbReference type="InterPro" id="IPR016181">
    <property type="entry name" value="Acyl_CoA_acyltransferase"/>
</dbReference>
<protein>
    <submittedName>
        <fullName evidence="4">GNAT family N-acetyltransferase</fullName>
        <ecNumber evidence="4">2.3.-.-</ecNumber>
    </submittedName>
</protein>
<evidence type="ECO:0000256" key="1">
    <source>
        <dbReference type="ARBA" id="ARBA00022679"/>
    </source>
</evidence>
<accession>A0ABW0K1M9</accession>
<dbReference type="EMBL" id="JBHSMM010000007">
    <property type="protein sequence ID" value="MFC5441606.1"/>
    <property type="molecule type" value="Genomic_DNA"/>
</dbReference>
<gene>
    <name evidence="4" type="ORF">ACFPK0_16455</name>
</gene>
<evidence type="ECO:0000259" key="3">
    <source>
        <dbReference type="PROSITE" id="PS51186"/>
    </source>
</evidence>
<name>A0ABW0K1M9_9GAMM</name>
<sequence>MPPETLIRPCLPGDEHALALVGQATFLETFAGLLAGPDIIAHCANAHAVALYRDWLADPDYQLWLVETPQGRAPVGFMVVAPARLPLPDLSPRDREIKRIYMLGKFQGGGTGKKLVAEALAHARASHAARLLLGVYAGNAAAIGFYERVGFGKLGSRQFDVGGQSYDDNIMGMSV</sequence>
<dbReference type="PANTHER" id="PTHR43877">
    <property type="entry name" value="AMINOALKYLPHOSPHONATE N-ACETYLTRANSFERASE-RELATED-RELATED"/>
    <property type="match status" value="1"/>
</dbReference>
<dbReference type="InterPro" id="IPR050832">
    <property type="entry name" value="Bact_Acetyltransf"/>
</dbReference>
<keyword evidence="2 4" id="KW-0012">Acyltransferase</keyword>
<keyword evidence="1 4" id="KW-0808">Transferase</keyword>
<evidence type="ECO:0000313" key="4">
    <source>
        <dbReference type="EMBL" id="MFC5441606.1"/>
    </source>
</evidence>
<dbReference type="Pfam" id="PF00583">
    <property type="entry name" value="Acetyltransf_1"/>
    <property type="match status" value="1"/>
</dbReference>
<dbReference type="SUPFAM" id="SSF55729">
    <property type="entry name" value="Acyl-CoA N-acyltransferases (Nat)"/>
    <property type="match status" value="1"/>
</dbReference>
<dbReference type="Proteomes" id="UP001596018">
    <property type="component" value="Unassembled WGS sequence"/>
</dbReference>